<accession>A0A9N9GPH2</accession>
<keyword evidence="1" id="KW-0862">Zinc</keyword>
<dbReference type="Proteomes" id="UP000789759">
    <property type="component" value="Unassembled WGS sequence"/>
</dbReference>
<keyword evidence="1" id="KW-0479">Metal-binding</keyword>
<feature type="region of interest" description="Disordered" evidence="2">
    <location>
        <begin position="149"/>
        <end position="178"/>
    </location>
</feature>
<name>A0A9N9GPH2_9GLOM</name>
<keyword evidence="5" id="KW-1185">Reference proteome</keyword>
<dbReference type="EMBL" id="CAJVQA010005657">
    <property type="protein sequence ID" value="CAG8625319.1"/>
    <property type="molecule type" value="Genomic_DNA"/>
</dbReference>
<dbReference type="PROSITE" id="PS50089">
    <property type="entry name" value="ZF_RING_2"/>
    <property type="match status" value="1"/>
</dbReference>
<evidence type="ECO:0000313" key="4">
    <source>
        <dbReference type="EMBL" id="CAG8625319.1"/>
    </source>
</evidence>
<keyword evidence="1" id="KW-0863">Zinc-finger</keyword>
<feature type="domain" description="RING-type" evidence="3">
    <location>
        <begin position="254"/>
        <end position="298"/>
    </location>
</feature>
<evidence type="ECO:0000313" key="5">
    <source>
        <dbReference type="Proteomes" id="UP000789759"/>
    </source>
</evidence>
<dbReference type="Gene3D" id="3.30.40.10">
    <property type="entry name" value="Zinc/RING finger domain, C3HC4 (zinc finger)"/>
    <property type="match status" value="1"/>
</dbReference>
<protein>
    <submittedName>
        <fullName evidence="4">9917_t:CDS:1</fullName>
    </submittedName>
</protein>
<gene>
    <name evidence="4" type="ORF">CPELLU_LOCUS8127</name>
</gene>
<evidence type="ECO:0000256" key="1">
    <source>
        <dbReference type="PROSITE-ProRule" id="PRU00175"/>
    </source>
</evidence>
<sequence>MRAPDYYPNMIMIRGMIRKETLKRIFKIKSSQQMSTKRISIRNISYPIHHSESTRDSSQRSSYAMTQGYISQQDANSSHYVNNTVRYIDVDSRRPMTEQRSPTVHQLTSLIKRFIYRNLQKSQSTTTSRNIQSHQSHLTQTNITPLTTLFSTSSNQNNDNVMTSDTSDRDVNPNHDNLQRTNNSLILEVINKYSLNNILNEIINQRSLPLTLCRTRTSQALRPSLHVNRSILSSSGQVFSELRSDNKNDEQEECLLCLESLEIRGGRMIINPGCGHSLHMKCYLEYIKRFKDICSVCRKSFASWDK</sequence>
<evidence type="ECO:0000259" key="3">
    <source>
        <dbReference type="PROSITE" id="PS50089"/>
    </source>
</evidence>
<dbReference type="GO" id="GO:0008270">
    <property type="term" value="F:zinc ion binding"/>
    <property type="evidence" value="ECO:0007669"/>
    <property type="project" value="UniProtKB-KW"/>
</dbReference>
<reference evidence="4" key="1">
    <citation type="submission" date="2021-06" db="EMBL/GenBank/DDBJ databases">
        <authorList>
            <person name="Kallberg Y."/>
            <person name="Tangrot J."/>
            <person name="Rosling A."/>
        </authorList>
    </citation>
    <scope>NUCLEOTIDE SEQUENCE</scope>
    <source>
        <strain evidence="4">FL966</strain>
    </source>
</reference>
<dbReference type="OrthoDB" id="2449614at2759"/>
<comment type="caution">
    <text evidence="4">The sequence shown here is derived from an EMBL/GenBank/DDBJ whole genome shotgun (WGS) entry which is preliminary data.</text>
</comment>
<dbReference type="SUPFAM" id="SSF57850">
    <property type="entry name" value="RING/U-box"/>
    <property type="match status" value="1"/>
</dbReference>
<dbReference type="AlphaFoldDB" id="A0A9N9GPH2"/>
<evidence type="ECO:0000256" key="2">
    <source>
        <dbReference type="SAM" id="MobiDB-lite"/>
    </source>
</evidence>
<dbReference type="InterPro" id="IPR001841">
    <property type="entry name" value="Znf_RING"/>
</dbReference>
<proteinExistence type="predicted"/>
<dbReference type="InterPro" id="IPR013083">
    <property type="entry name" value="Znf_RING/FYVE/PHD"/>
</dbReference>
<feature type="compositionally biased region" description="Polar residues" evidence="2">
    <location>
        <begin position="149"/>
        <end position="165"/>
    </location>
</feature>
<feature type="region of interest" description="Disordered" evidence="2">
    <location>
        <begin position="125"/>
        <end position="144"/>
    </location>
</feature>
<organism evidence="4 5">
    <name type="scientific">Cetraspora pellucida</name>
    <dbReference type="NCBI Taxonomy" id="1433469"/>
    <lineage>
        <taxon>Eukaryota</taxon>
        <taxon>Fungi</taxon>
        <taxon>Fungi incertae sedis</taxon>
        <taxon>Mucoromycota</taxon>
        <taxon>Glomeromycotina</taxon>
        <taxon>Glomeromycetes</taxon>
        <taxon>Diversisporales</taxon>
        <taxon>Gigasporaceae</taxon>
        <taxon>Cetraspora</taxon>
    </lineage>
</organism>